<dbReference type="OrthoDB" id="5576072at2759"/>
<reference evidence="2" key="1">
    <citation type="journal article" date="2020" name="Stud. Mycol.">
        <title>101 Dothideomycetes genomes: a test case for predicting lifestyles and emergence of pathogens.</title>
        <authorList>
            <person name="Haridas S."/>
            <person name="Albert R."/>
            <person name="Binder M."/>
            <person name="Bloem J."/>
            <person name="Labutti K."/>
            <person name="Salamov A."/>
            <person name="Andreopoulos B."/>
            <person name="Baker S."/>
            <person name="Barry K."/>
            <person name="Bills G."/>
            <person name="Bluhm B."/>
            <person name="Cannon C."/>
            <person name="Castanera R."/>
            <person name="Culley D."/>
            <person name="Daum C."/>
            <person name="Ezra D."/>
            <person name="Gonzalez J."/>
            <person name="Henrissat B."/>
            <person name="Kuo A."/>
            <person name="Liang C."/>
            <person name="Lipzen A."/>
            <person name="Lutzoni F."/>
            <person name="Magnuson J."/>
            <person name="Mondo S."/>
            <person name="Nolan M."/>
            <person name="Ohm R."/>
            <person name="Pangilinan J."/>
            <person name="Park H.-J."/>
            <person name="Ramirez L."/>
            <person name="Alfaro M."/>
            <person name="Sun H."/>
            <person name="Tritt A."/>
            <person name="Yoshinaga Y."/>
            <person name="Zwiers L.-H."/>
            <person name="Turgeon B."/>
            <person name="Goodwin S."/>
            <person name="Spatafora J."/>
            <person name="Crous P."/>
            <person name="Grigoriev I."/>
        </authorList>
    </citation>
    <scope>NUCLEOTIDE SEQUENCE</scope>
    <source>
        <strain evidence="2">CBS 121167</strain>
    </source>
</reference>
<dbReference type="InterPro" id="IPR000305">
    <property type="entry name" value="GIY-YIG_endonuc"/>
</dbReference>
<evidence type="ECO:0000313" key="2">
    <source>
        <dbReference type="EMBL" id="KAF2135064.1"/>
    </source>
</evidence>
<evidence type="ECO:0000313" key="3">
    <source>
        <dbReference type="Proteomes" id="UP000799438"/>
    </source>
</evidence>
<dbReference type="CDD" id="cd10445">
    <property type="entry name" value="GIY-YIG_bI1_like"/>
    <property type="match status" value="1"/>
</dbReference>
<dbReference type="SMART" id="SM00497">
    <property type="entry name" value="IENR1"/>
    <property type="match status" value="2"/>
</dbReference>
<gene>
    <name evidence="2" type="ORF">K452DRAFT_240059</name>
</gene>
<evidence type="ECO:0000259" key="1">
    <source>
        <dbReference type="PROSITE" id="PS50164"/>
    </source>
</evidence>
<dbReference type="InterPro" id="IPR010896">
    <property type="entry name" value="NUMOD1"/>
</dbReference>
<dbReference type="RefSeq" id="XP_033390786.1">
    <property type="nucleotide sequence ID" value="XM_033537775.1"/>
</dbReference>
<dbReference type="Proteomes" id="UP000799438">
    <property type="component" value="Unassembled WGS sequence"/>
</dbReference>
<dbReference type="SMART" id="SM00465">
    <property type="entry name" value="GIYc"/>
    <property type="match status" value="1"/>
</dbReference>
<dbReference type="EMBL" id="ML995772">
    <property type="protein sequence ID" value="KAF2135064.1"/>
    <property type="molecule type" value="Genomic_DNA"/>
</dbReference>
<dbReference type="Gene3D" id="3.40.1440.10">
    <property type="entry name" value="GIY-YIG endonuclease"/>
    <property type="match status" value="1"/>
</dbReference>
<name>A0A6A6AVU2_9PEZI</name>
<accession>A0A6A6AVU2</accession>
<protein>
    <recommendedName>
        <fullName evidence="1">GIY-YIG domain-containing protein</fullName>
    </recommendedName>
</protein>
<dbReference type="SUPFAM" id="SSF82771">
    <property type="entry name" value="GIY-YIG endonuclease"/>
    <property type="match status" value="1"/>
</dbReference>
<sequence>HLYVGHSINLYNRISSYFMPSILKTKARRVLRYLNKHGFSNMKLTIYIMDENSSLEQVVELEQHFIDSLKPNLNVDLVASSYGYHEPMSLEIRERLRKQRGVPVYIYNADDFTLLYVFESKQHMYDSINIHHNSLNDCLNLGTLYLDTFFFSLDLIEESTKTNILTLDEIKSLVSDKRDKYLVKHPAAKSILAEFKDDSSKNLVFHSLNSLANHLKGDRQVIREYLKGNKLGYYRGK</sequence>
<dbReference type="Pfam" id="PF01541">
    <property type="entry name" value="GIY-YIG"/>
    <property type="match status" value="1"/>
</dbReference>
<keyword evidence="3" id="KW-1185">Reference proteome</keyword>
<feature type="non-terminal residue" evidence="2">
    <location>
        <position position="1"/>
    </location>
</feature>
<proteinExistence type="predicted"/>
<organism evidence="2 3">
    <name type="scientific">Aplosporella prunicola CBS 121167</name>
    <dbReference type="NCBI Taxonomy" id="1176127"/>
    <lineage>
        <taxon>Eukaryota</taxon>
        <taxon>Fungi</taxon>
        <taxon>Dikarya</taxon>
        <taxon>Ascomycota</taxon>
        <taxon>Pezizomycotina</taxon>
        <taxon>Dothideomycetes</taxon>
        <taxon>Dothideomycetes incertae sedis</taxon>
        <taxon>Botryosphaeriales</taxon>
        <taxon>Aplosporellaceae</taxon>
        <taxon>Aplosporella</taxon>
    </lineage>
</organism>
<feature type="domain" description="GIY-YIG" evidence="1">
    <location>
        <begin position="1"/>
        <end position="75"/>
    </location>
</feature>
<dbReference type="Pfam" id="PF07453">
    <property type="entry name" value="NUMOD1"/>
    <property type="match status" value="2"/>
</dbReference>
<dbReference type="PROSITE" id="PS50164">
    <property type="entry name" value="GIY_YIG"/>
    <property type="match status" value="1"/>
</dbReference>
<dbReference type="InterPro" id="IPR035901">
    <property type="entry name" value="GIY-YIG_endonuc_sf"/>
</dbReference>
<dbReference type="AlphaFoldDB" id="A0A6A6AVU2"/>
<dbReference type="InterPro" id="IPR003647">
    <property type="entry name" value="Intron_nuc_1_rpt"/>
</dbReference>
<dbReference type="GeneID" id="54295271"/>